<dbReference type="EMBL" id="GBRH01244503">
    <property type="protein sequence ID" value="JAD53392.1"/>
    <property type="molecule type" value="Transcribed_RNA"/>
</dbReference>
<proteinExistence type="predicted"/>
<dbReference type="AlphaFoldDB" id="A0A0A9SVZ1"/>
<evidence type="ECO:0000313" key="1">
    <source>
        <dbReference type="EMBL" id="JAD53392.1"/>
    </source>
</evidence>
<reference evidence="1" key="2">
    <citation type="journal article" date="2015" name="Data Brief">
        <title>Shoot transcriptome of the giant reed, Arundo donax.</title>
        <authorList>
            <person name="Barrero R.A."/>
            <person name="Guerrero F.D."/>
            <person name="Moolhuijzen P."/>
            <person name="Goolsby J.A."/>
            <person name="Tidwell J."/>
            <person name="Bellgard S.E."/>
            <person name="Bellgard M.I."/>
        </authorList>
    </citation>
    <scope>NUCLEOTIDE SEQUENCE</scope>
    <source>
        <tissue evidence="1">Shoot tissue taken approximately 20 cm above the soil surface</tissue>
    </source>
</reference>
<sequence length="46" mass="5260">MRGNCITNPFLFVICPSELCLLVHTCSFTLIISLQRQNIALHEKIE</sequence>
<reference evidence="1" key="1">
    <citation type="submission" date="2014-09" db="EMBL/GenBank/DDBJ databases">
        <authorList>
            <person name="Magalhaes I.L.F."/>
            <person name="Oliveira U."/>
            <person name="Santos F.R."/>
            <person name="Vidigal T.H.D.A."/>
            <person name="Brescovit A.D."/>
            <person name="Santos A.J."/>
        </authorList>
    </citation>
    <scope>NUCLEOTIDE SEQUENCE</scope>
    <source>
        <tissue evidence="1">Shoot tissue taken approximately 20 cm above the soil surface</tissue>
    </source>
</reference>
<accession>A0A0A9SVZ1</accession>
<name>A0A0A9SVZ1_ARUDO</name>
<organism evidence="1">
    <name type="scientific">Arundo donax</name>
    <name type="common">Giant reed</name>
    <name type="synonym">Donax arundinaceus</name>
    <dbReference type="NCBI Taxonomy" id="35708"/>
    <lineage>
        <taxon>Eukaryota</taxon>
        <taxon>Viridiplantae</taxon>
        <taxon>Streptophyta</taxon>
        <taxon>Embryophyta</taxon>
        <taxon>Tracheophyta</taxon>
        <taxon>Spermatophyta</taxon>
        <taxon>Magnoliopsida</taxon>
        <taxon>Liliopsida</taxon>
        <taxon>Poales</taxon>
        <taxon>Poaceae</taxon>
        <taxon>PACMAD clade</taxon>
        <taxon>Arundinoideae</taxon>
        <taxon>Arundineae</taxon>
        <taxon>Arundo</taxon>
    </lineage>
</organism>
<protein>
    <submittedName>
        <fullName evidence="1">Uncharacterized protein</fullName>
    </submittedName>
</protein>